<dbReference type="GO" id="GO:0000976">
    <property type="term" value="F:transcription cis-regulatory region binding"/>
    <property type="evidence" value="ECO:0007669"/>
    <property type="project" value="TreeGrafter"/>
</dbReference>
<evidence type="ECO:0000256" key="3">
    <source>
        <dbReference type="ARBA" id="ARBA00023125"/>
    </source>
</evidence>
<dbReference type="GO" id="GO:0005634">
    <property type="term" value="C:nucleus"/>
    <property type="evidence" value="ECO:0007669"/>
    <property type="project" value="UniProtKB-SubCell"/>
</dbReference>
<dbReference type="PROSITE" id="PS00463">
    <property type="entry name" value="ZN2_CY6_FUNGAL_1"/>
    <property type="match status" value="1"/>
</dbReference>
<evidence type="ECO:0000313" key="9">
    <source>
        <dbReference type="Proteomes" id="UP001302126"/>
    </source>
</evidence>
<feature type="region of interest" description="Disordered" evidence="6">
    <location>
        <begin position="298"/>
        <end position="318"/>
    </location>
</feature>
<comment type="subcellular location">
    <subcellularLocation>
        <location evidence="1">Nucleus</location>
    </subcellularLocation>
</comment>
<keyword evidence="2" id="KW-0805">Transcription regulation</keyword>
<dbReference type="EMBL" id="MU864663">
    <property type="protein sequence ID" value="KAK4182418.1"/>
    <property type="molecule type" value="Genomic_DNA"/>
</dbReference>
<feature type="region of interest" description="Disordered" evidence="6">
    <location>
        <begin position="57"/>
        <end position="78"/>
    </location>
</feature>
<dbReference type="PANTHER" id="PTHR31845:SF32">
    <property type="entry name" value="MISCELLANEOUS ZN(II)2CYS6 TRANSCRIPTION FACTOR (EUROFUNG)-RELATED"/>
    <property type="match status" value="1"/>
</dbReference>
<proteinExistence type="predicted"/>
<comment type="caution">
    <text evidence="8">The sequence shown here is derived from an EMBL/GenBank/DDBJ whole genome shotgun (WGS) entry which is preliminary data.</text>
</comment>
<keyword evidence="4" id="KW-0804">Transcription</keyword>
<dbReference type="GO" id="GO:0008270">
    <property type="term" value="F:zinc ion binding"/>
    <property type="evidence" value="ECO:0007669"/>
    <property type="project" value="InterPro"/>
</dbReference>
<dbReference type="GO" id="GO:0000981">
    <property type="term" value="F:DNA-binding transcription factor activity, RNA polymerase II-specific"/>
    <property type="evidence" value="ECO:0007669"/>
    <property type="project" value="InterPro"/>
</dbReference>
<keyword evidence="3" id="KW-0238">DNA-binding</keyword>
<feature type="compositionally biased region" description="Polar residues" evidence="6">
    <location>
        <begin position="97"/>
        <end position="115"/>
    </location>
</feature>
<organism evidence="8 9">
    <name type="scientific">Podospora australis</name>
    <dbReference type="NCBI Taxonomy" id="1536484"/>
    <lineage>
        <taxon>Eukaryota</taxon>
        <taxon>Fungi</taxon>
        <taxon>Dikarya</taxon>
        <taxon>Ascomycota</taxon>
        <taxon>Pezizomycotina</taxon>
        <taxon>Sordariomycetes</taxon>
        <taxon>Sordariomycetidae</taxon>
        <taxon>Sordariales</taxon>
        <taxon>Podosporaceae</taxon>
        <taxon>Podospora</taxon>
    </lineage>
</organism>
<reference evidence="8" key="2">
    <citation type="submission" date="2023-05" db="EMBL/GenBank/DDBJ databases">
        <authorList>
            <consortium name="Lawrence Berkeley National Laboratory"/>
            <person name="Steindorff A."/>
            <person name="Hensen N."/>
            <person name="Bonometti L."/>
            <person name="Westerberg I."/>
            <person name="Brannstrom I.O."/>
            <person name="Guillou S."/>
            <person name="Cros-Aarteil S."/>
            <person name="Calhoun S."/>
            <person name="Haridas S."/>
            <person name="Kuo A."/>
            <person name="Mondo S."/>
            <person name="Pangilinan J."/>
            <person name="Riley R."/>
            <person name="Labutti K."/>
            <person name="Andreopoulos B."/>
            <person name="Lipzen A."/>
            <person name="Chen C."/>
            <person name="Yanf M."/>
            <person name="Daum C."/>
            <person name="Ng V."/>
            <person name="Clum A."/>
            <person name="Ohm R."/>
            <person name="Martin F."/>
            <person name="Silar P."/>
            <person name="Natvig D."/>
            <person name="Lalanne C."/>
            <person name="Gautier V."/>
            <person name="Ament-Velasquez S.L."/>
            <person name="Kruys A."/>
            <person name="Hutchinson M.I."/>
            <person name="Powell A.J."/>
            <person name="Barry K."/>
            <person name="Miller A.N."/>
            <person name="Grigoriev I.V."/>
            <person name="Debuchy R."/>
            <person name="Gladieux P."/>
            <person name="Thoren M.H."/>
            <person name="Johannesson H."/>
        </authorList>
    </citation>
    <scope>NUCLEOTIDE SEQUENCE</scope>
    <source>
        <strain evidence="8">PSN309</strain>
    </source>
</reference>
<dbReference type="AlphaFoldDB" id="A0AAN6WHY5"/>
<evidence type="ECO:0000259" key="7">
    <source>
        <dbReference type="PROSITE" id="PS00463"/>
    </source>
</evidence>
<name>A0AAN6WHY5_9PEZI</name>
<feature type="region of interest" description="Disordered" evidence="6">
    <location>
        <begin position="97"/>
        <end position="126"/>
    </location>
</feature>
<reference evidence="8" key="1">
    <citation type="journal article" date="2023" name="Mol. Phylogenet. Evol.">
        <title>Genome-scale phylogeny and comparative genomics of the fungal order Sordariales.</title>
        <authorList>
            <person name="Hensen N."/>
            <person name="Bonometti L."/>
            <person name="Westerberg I."/>
            <person name="Brannstrom I.O."/>
            <person name="Guillou S."/>
            <person name="Cros-Aarteil S."/>
            <person name="Calhoun S."/>
            <person name="Haridas S."/>
            <person name="Kuo A."/>
            <person name="Mondo S."/>
            <person name="Pangilinan J."/>
            <person name="Riley R."/>
            <person name="LaButti K."/>
            <person name="Andreopoulos B."/>
            <person name="Lipzen A."/>
            <person name="Chen C."/>
            <person name="Yan M."/>
            <person name="Daum C."/>
            <person name="Ng V."/>
            <person name="Clum A."/>
            <person name="Steindorff A."/>
            <person name="Ohm R.A."/>
            <person name="Martin F."/>
            <person name="Silar P."/>
            <person name="Natvig D.O."/>
            <person name="Lalanne C."/>
            <person name="Gautier V."/>
            <person name="Ament-Velasquez S.L."/>
            <person name="Kruys A."/>
            <person name="Hutchinson M.I."/>
            <person name="Powell A.J."/>
            <person name="Barry K."/>
            <person name="Miller A.N."/>
            <person name="Grigoriev I.V."/>
            <person name="Debuchy R."/>
            <person name="Gladieux P."/>
            <person name="Hiltunen Thoren M."/>
            <person name="Johannesson H."/>
        </authorList>
    </citation>
    <scope>NUCLEOTIDE SEQUENCE</scope>
    <source>
        <strain evidence="8">PSN309</strain>
    </source>
</reference>
<evidence type="ECO:0000256" key="1">
    <source>
        <dbReference type="ARBA" id="ARBA00004123"/>
    </source>
</evidence>
<dbReference type="InterPro" id="IPR051089">
    <property type="entry name" value="prtT"/>
</dbReference>
<evidence type="ECO:0000256" key="4">
    <source>
        <dbReference type="ARBA" id="ARBA00023163"/>
    </source>
</evidence>
<evidence type="ECO:0000256" key="5">
    <source>
        <dbReference type="ARBA" id="ARBA00023242"/>
    </source>
</evidence>
<dbReference type="Proteomes" id="UP001302126">
    <property type="component" value="Unassembled WGS sequence"/>
</dbReference>
<keyword evidence="5" id="KW-0539">Nucleus</keyword>
<keyword evidence="9" id="KW-1185">Reference proteome</keyword>
<evidence type="ECO:0000256" key="2">
    <source>
        <dbReference type="ARBA" id="ARBA00023015"/>
    </source>
</evidence>
<feature type="compositionally biased region" description="Low complexity" evidence="6">
    <location>
        <begin position="116"/>
        <end position="126"/>
    </location>
</feature>
<accession>A0AAN6WHY5</accession>
<evidence type="ECO:0000313" key="8">
    <source>
        <dbReference type="EMBL" id="KAK4182418.1"/>
    </source>
</evidence>
<sequence>MPPVSATTIPNSEACSPAPYGKACVGCSRAKCKCFYRVGGLDCERCYRLGKPCEPSVAVRKRKAKTPPPLQPPPNTRLEDKLDDLVSILRSQATANQCHQMPSLPGQQPASSTTHSMPSELSTTSSSLATRILPNVVVDTTEDYIDILSPESPRSNEPLLPVLADVSARFHQITDAAQEKQLDWLRDEFLPVFPFVYIPPNKTVAELRSSKPFLWLVIMALTSKVADQQFSLEETIWTVITQRIVAEHLADLDLLQGLICFGAWSHVFKKQKPFMGMLCQLCTSLASELGIHRAIPADPQWQSRGGEPPLAQPDSRPSRALEERRTILSVYHLSSATWSGYRKTEPICWTPYMSECLRILTEESETQFDILLTAEIKCQLIANQLLSPSSEETGHGSEGFIKPSHMLILALLAQLDDLQRSLPPCIQESRIAQLYILSTQITVYSSLLASHPYASQTERSRGVDPTCLAYTRHLQSLETTLNTAEKMVTLFFEPSPPDSIPTWWPAISVDVFAKLTHCMVIILKLTMLINEPGWDVQEVKRRADVFALLDQAASIVDRTPAALGMVDATHGDRHSLFFKAGHLFRAIKLLFNREVQGQQQQANGNGMVSYGGSSSGKVMGGVDASNSEMGAYQNNAGDMNFVALDDDFLNELGNEPWMADLLGTTWGFWGSEFSM</sequence>
<dbReference type="InterPro" id="IPR001138">
    <property type="entry name" value="Zn2Cys6_DnaBD"/>
</dbReference>
<feature type="compositionally biased region" description="Pro residues" evidence="6">
    <location>
        <begin position="66"/>
        <end position="75"/>
    </location>
</feature>
<protein>
    <recommendedName>
        <fullName evidence="7">Zn(2)-C6 fungal-type domain-containing protein</fullName>
    </recommendedName>
</protein>
<gene>
    <name evidence="8" type="ORF">QBC35DRAFT_510013</name>
</gene>
<feature type="domain" description="Zn(2)-C6 fungal-type" evidence="7">
    <location>
        <begin position="23"/>
        <end position="53"/>
    </location>
</feature>
<evidence type="ECO:0000256" key="6">
    <source>
        <dbReference type="SAM" id="MobiDB-lite"/>
    </source>
</evidence>
<dbReference type="PANTHER" id="PTHR31845">
    <property type="entry name" value="FINGER DOMAIN PROTEIN, PUTATIVE-RELATED"/>
    <property type="match status" value="1"/>
</dbReference>